<dbReference type="Proteomes" id="UP000827872">
    <property type="component" value="Linkage Group LG01"/>
</dbReference>
<evidence type="ECO:0000313" key="1">
    <source>
        <dbReference type="EMBL" id="KAH8017564.1"/>
    </source>
</evidence>
<evidence type="ECO:0000313" key="2">
    <source>
        <dbReference type="Proteomes" id="UP000827872"/>
    </source>
</evidence>
<sequence length="306" mass="34222">MAAMLHDPGLSPKCLHFDRLSAFVLKSLFQAQPYIDIDPYTMERTAAWMVKHQSQSGEFLEPGKVLNTKLQGGTNSTVSLTAYITAALLEYQTNQYDKNIRKALNFLEMKLSEGIADNYTLALVTYALSLAKSTEAKMALNILNGRLEHQGELRFWASPATELSDSWQPHSTDIELAGYALLSHVKQQRLLEGIPIMKWLLKQRNNLGGYSSTQDTIVALQALSACAVHTAGSDIEMDVIVHSTEEENPFVYRLDNENRFVLKSNEIAATQPVEVTVLTNGHGFGIFQIFALSRWDKEKVFLTKHG</sequence>
<accession>A0ACB8GEH3</accession>
<keyword evidence="2" id="KW-1185">Reference proteome</keyword>
<name>A0ACB8GEH3_9SAUR</name>
<comment type="caution">
    <text evidence="1">The sequence shown here is derived from an EMBL/GenBank/DDBJ whole genome shotgun (WGS) entry which is preliminary data.</text>
</comment>
<dbReference type="EMBL" id="CM037614">
    <property type="protein sequence ID" value="KAH8017564.1"/>
    <property type="molecule type" value="Genomic_DNA"/>
</dbReference>
<organism evidence="1 2">
    <name type="scientific">Sphaerodactylus townsendi</name>
    <dbReference type="NCBI Taxonomy" id="933632"/>
    <lineage>
        <taxon>Eukaryota</taxon>
        <taxon>Metazoa</taxon>
        <taxon>Chordata</taxon>
        <taxon>Craniata</taxon>
        <taxon>Vertebrata</taxon>
        <taxon>Euteleostomi</taxon>
        <taxon>Lepidosauria</taxon>
        <taxon>Squamata</taxon>
        <taxon>Bifurcata</taxon>
        <taxon>Gekkota</taxon>
        <taxon>Sphaerodactylidae</taxon>
        <taxon>Sphaerodactylus</taxon>
    </lineage>
</organism>
<protein>
    <submittedName>
        <fullName evidence="1">Uncharacterized protein</fullName>
    </submittedName>
</protein>
<reference evidence="1" key="1">
    <citation type="submission" date="2021-08" db="EMBL/GenBank/DDBJ databases">
        <title>The first chromosome-level gecko genome reveals the dynamic sex chromosomes of Neotropical dwarf geckos (Sphaerodactylidae: Sphaerodactylus).</title>
        <authorList>
            <person name="Pinto B.J."/>
            <person name="Keating S.E."/>
            <person name="Gamble T."/>
        </authorList>
    </citation>
    <scope>NUCLEOTIDE SEQUENCE</scope>
    <source>
        <strain evidence="1">TG3544</strain>
    </source>
</reference>
<proteinExistence type="predicted"/>
<gene>
    <name evidence="1" type="ORF">K3G42_030716</name>
</gene>